<keyword evidence="2" id="KW-1185">Reference proteome</keyword>
<evidence type="ECO:0000313" key="2">
    <source>
        <dbReference type="Proteomes" id="UP001154078"/>
    </source>
</evidence>
<dbReference type="EMBL" id="OV121137">
    <property type="protein sequence ID" value="CAH0559341.1"/>
    <property type="molecule type" value="Genomic_DNA"/>
</dbReference>
<dbReference type="OrthoDB" id="6780164at2759"/>
<dbReference type="AlphaFoldDB" id="A0A9P0BAN8"/>
<evidence type="ECO:0000313" key="1">
    <source>
        <dbReference type="EMBL" id="CAH0559341.1"/>
    </source>
</evidence>
<reference evidence="1" key="1">
    <citation type="submission" date="2021-12" db="EMBL/GenBank/DDBJ databases">
        <authorList>
            <person name="King R."/>
        </authorList>
    </citation>
    <scope>NUCLEOTIDE SEQUENCE</scope>
</reference>
<accession>A0A9P0BAN8</accession>
<sequence>MTWKELLVEWNLEKYISNFEEEEIDENSFFLLENSSLEKIIPKIGPRLFFLNKIKNHQNKVNQVNIKNLNSECQDDTSASTSGSEGFTVLATYDAPFVNRQTSFVGLENFLKPIEFPDFDLKNLLEVTPLGNTILQYYKKNNLLDNSKKTLLVDIIMKRLFDFYLKHRLTHENYNLITSKIITLFPRECASTYYVPAISKRHSISNRPIIAKGRLVDKCRNLLRISTEEKDPEEDSTDKTNEFNDEVNNDKVWLFTRHSPWDEVIQKWKNTFCLRRNVEYKNISTFLEDWPILNIATADELIPGDINQTLEEIKNKHLQWNQTVQPYVIVEGPSIKDITAAYVVVDKIQYKFTSVQKAIDVCFKVFHVFHGNYPVQSEHIWLLIQKVVYAVDTPYDKIIPFVMDLIENLKQ</sequence>
<proteinExistence type="predicted"/>
<gene>
    <name evidence="1" type="ORF">MELIAE_LOCUS9444</name>
</gene>
<dbReference type="SUPFAM" id="SSF47769">
    <property type="entry name" value="SAM/Pointed domain"/>
    <property type="match status" value="1"/>
</dbReference>
<dbReference type="Proteomes" id="UP001154078">
    <property type="component" value="Chromosome 6"/>
</dbReference>
<name>A0A9P0BAN8_BRAAE</name>
<dbReference type="Gene3D" id="1.10.150.50">
    <property type="entry name" value="Transcription Factor, Ets-1"/>
    <property type="match status" value="1"/>
</dbReference>
<dbReference type="InterPro" id="IPR013761">
    <property type="entry name" value="SAM/pointed_sf"/>
</dbReference>
<evidence type="ECO:0008006" key="3">
    <source>
        <dbReference type="Google" id="ProtNLM"/>
    </source>
</evidence>
<protein>
    <recommendedName>
        <fullName evidence="3">SAM domain-containing protein</fullName>
    </recommendedName>
</protein>
<organism evidence="1 2">
    <name type="scientific">Brassicogethes aeneus</name>
    <name type="common">Rape pollen beetle</name>
    <name type="synonym">Meligethes aeneus</name>
    <dbReference type="NCBI Taxonomy" id="1431903"/>
    <lineage>
        <taxon>Eukaryota</taxon>
        <taxon>Metazoa</taxon>
        <taxon>Ecdysozoa</taxon>
        <taxon>Arthropoda</taxon>
        <taxon>Hexapoda</taxon>
        <taxon>Insecta</taxon>
        <taxon>Pterygota</taxon>
        <taxon>Neoptera</taxon>
        <taxon>Endopterygota</taxon>
        <taxon>Coleoptera</taxon>
        <taxon>Polyphaga</taxon>
        <taxon>Cucujiformia</taxon>
        <taxon>Nitidulidae</taxon>
        <taxon>Meligethinae</taxon>
        <taxon>Brassicogethes</taxon>
    </lineage>
</organism>